<protein>
    <submittedName>
        <fullName evidence="1">Uncharacterized protein</fullName>
    </submittedName>
</protein>
<proteinExistence type="predicted"/>
<dbReference type="RefSeq" id="WP_227897265.1">
    <property type="nucleotide sequence ID" value="NZ_CP099467.1"/>
</dbReference>
<name>A0A9X1SDZ5_9MICC</name>
<keyword evidence="2" id="KW-1185">Reference proteome</keyword>
<dbReference type="Proteomes" id="UP001139158">
    <property type="component" value="Unassembled WGS sequence"/>
</dbReference>
<organism evidence="1 2">
    <name type="scientific">Arthrobacter caoxuetaonis</name>
    <dbReference type="NCBI Taxonomy" id="2886935"/>
    <lineage>
        <taxon>Bacteria</taxon>
        <taxon>Bacillati</taxon>
        <taxon>Actinomycetota</taxon>
        <taxon>Actinomycetes</taxon>
        <taxon>Micrococcales</taxon>
        <taxon>Micrococcaceae</taxon>
        <taxon>Arthrobacter</taxon>
    </lineage>
</organism>
<reference evidence="1" key="1">
    <citation type="submission" date="2021-10" db="EMBL/GenBank/DDBJ databases">
        <title>Novel species in genus Arthrobacter.</title>
        <authorList>
            <person name="Liu Y."/>
        </authorList>
    </citation>
    <scope>NUCLEOTIDE SEQUENCE</scope>
    <source>
        <strain evidence="1">Zg-Y453</strain>
    </source>
</reference>
<evidence type="ECO:0000313" key="1">
    <source>
        <dbReference type="EMBL" id="MCC3299277.1"/>
    </source>
</evidence>
<dbReference type="AlphaFoldDB" id="A0A9X1SDZ5"/>
<accession>A0A9X1SDZ5</accession>
<sequence length="144" mass="16000">MPHHIWGADLNNKLAIVPLAVTLLATLSACGADNEGPCTSFESAYNKADLDDKMLFKDDYFFTQSLQELGDVAEAASTEASGDVEFHTLNFAQHVDQYVETRLGTAEEARTIDRRVRLWEVRDDIVDSCEQSGHPIVLEEDDVP</sequence>
<gene>
    <name evidence="1" type="ORF">LJ757_15915</name>
</gene>
<dbReference type="EMBL" id="JAJFZV010000018">
    <property type="protein sequence ID" value="MCC3299277.1"/>
    <property type="molecule type" value="Genomic_DNA"/>
</dbReference>
<comment type="caution">
    <text evidence="1">The sequence shown here is derived from an EMBL/GenBank/DDBJ whole genome shotgun (WGS) entry which is preliminary data.</text>
</comment>
<evidence type="ECO:0000313" key="2">
    <source>
        <dbReference type="Proteomes" id="UP001139158"/>
    </source>
</evidence>